<evidence type="ECO:0000256" key="4">
    <source>
        <dbReference type="ARBA" id="ARBA00022722"/>
    </source>
</evidence>
<sequence>MAKGMKAVIVGSGSAVPDPDRGNPSQAVVIDDEILLFDCGERTTINLIKSGINPNDVGHLFLTHLHWDHMAEFGYLVMSTWNCGRRQTLQVYGPDGTEAMVANSIYGTHKADFDFVRGYIRRLPSHITNKPSNDPNVKALDIEVGFELETDTFKVTAGEVVHHQCVGMPSVAYRVESEYGVVAISGDTSPCQGMIDLAKGADVLIHDTAFLDEIIEERQMWSHSGPSGAARVAKEAGVKKLVLTHLGPYTSHPKAIEMGEMYYGPARGPEIWDEIVAKAEAVYDGPVVLAHDALVIDV</sequence>
<dbReference type="InterPro" id="IPR013471">
    <property type="entry name" value="RNase_Z/BN"/>
</dbReference>
<comment type="catalytic activity">
    <reaction evidence="9">
        <text>Endonucleolytic cleavage of RNA, removing extra 3' nucleotides from tRNA precursor, generating 3' termini of tRNAs. A 3'-hydroxy group is left at the tRNA terminus and a 5'-phosphoryl group is left at the trailer molecule.</text>
        <dbReference type="EC" id="3.1.26.11"/>
    </reaction>
</comment>
<evidence type="ECO:0000256" key="6">
    <source>
        <dbReference type="ARBA" id="ARBA00022759"/>
    </source>
</evidence>
<evidence type="ECO:0000256" key="1">
    <source>
        <dbReference type="ARBA" id="ARBA00001947"/>
    </source>
</evidence>
<protein>
    <recommendedName>
        <fullName evidence="9">Ribonuclease Z</fullName>
        <shortName evidence="9">RNase Z</shortName>
        <ecNumber evidence="9">3.1.26.11</ecNumber>
    </recommendedName>
    <alternativeName>
        <fullName evidence="9">tRNA 3 endonuclease</fullName>
    </alternativeName>
    <alternativeName>
        <fullName evidence="9">tRNase Z</fullName>
    </alternativeName>
</protein>
<accession>A0AAW9RCL9</accession>
<dbReference type="Pfam" id="PF12706">
    <property type="entry name" value="Lactamase_B_2"/>
    <property type="match status" value="1"/>
</dbReference>
<keyword evidence="3 9" id="KW-0819">tRNA processing</keyword>
<dbReference type="HAMAP" id="MF_01818">
    <property type="entry name" value="RNase_Z_BN"/>
    <property type="match status" value="1"/>
</dbReference>
<dbReference type="PANTHER" id="PTHR46018">
    <property type="entry name" value="ZINC PHOSPHODIESTERASE ELAC PROTEIN 1"/>
    <property type="match status" value="1"/>
</dbReference>
<organism evidence="11 12">
    <name type="scientific">Elongatibacter sediminis</name>
    <dbReference type="NCBI Taxonomy" id="3119006"/>
    <lineage>
        <taxon>Bacteria</taxon>
        <taxon>Pseudomonadati</taxon>
        <taxon>Pseudomonadota</taxon>
        <taxon>Gammaproteobacteria</taxon>
        <taxon>Chromatiales</taxon>
        <taxon>Wenzhouxiangellaceae</taxon>
        <taxon>Elongatibacter</taxon>
    </lineage>
</organism>
<evidence type="ECO:0000256" key="3">
    <source>
        <dbReference type="ARBA" id="ARBA00022694"/>
    </source>
</evidence>
<keyword evidence="5" id="KW-0479">Metal-binding</keyword>
<keyword evidence="12" id="KW-1185">Reference proteome</keyword>
<name>A0AAW9RCL9_9GAMM</name>
<comment type="similarity">
    <text evidence="9">Belongs to the RNase Z family.</text>
</comment>
<keyword evidence="6 9" id="KW-0255">Endonuclease</keyword>
<evidence type="ECO:0000256" key="7">
    <source>
        <dbReference type="ARBA" id="ARBA00022801"/>
    </source>
</evidence>
<feature type="domain" description="Metallo-beta-lactamase" evidence="10">
    <location>
        <begin position="24"/>
        <end position="245"/>
    </location>
</feature>
<reference evidence="11 12" key="1">
    <citation type="submission" date="2024-02" db="EMBL/GenBank/DDBJ databases">
        <title>A novel Wenzhouxiangellaceae bacterium, isolated from coastal sediments.</title>
        <authorList>
            <person name="Du Z.-J."/>
            <person name="Ye Y.-Q."/>
            <person name="Zhang X.-Y."/>
        </authorList>
    </citation>
    <scope>NUCLEOTIDE SEQUENCE [LARGE SCALE GENOMIC DNA]</scope>
    <source>
        <strain evidence="11 12">CH-27</strain>
    </source>
</reference>
<evidence type="ECO:0000256" key="9">
    <source>
        <dbReference type="HAMAP-Rule" id="MF_01818"/>
    </source>
</evidence>
<dbReference type="InterPro" id="IPR001279">
    <property type="entry name" value="Metallo-B-lactamas"/>
</dbReference>
<comment type="caution">
    <text evidence="11">The sequence shown here is derived from an EMBL/GenBank/DDBJ whole genome shotgun (WGS) entry which is preliminary data.</text>
</comment>
<evidence type="ECO:0000313" key="11">
    <source>
        <dbReference type="EMBL" id="MEJ8567802.1"/>
    </source>
</evidence>
<dbReference type="EMBL" id="JAZHOG010000005">
    <property type="protein sequence ID" value="MEJ8567802.1"/>
    <property type="molecule type" value="Genomic_DNA"/>
</dbReference>
<dbReference type="GO" id="GO:0046872">
    <property type="term" value="F:metal ion binding"/>
    <property type="evidence" value="ECO:0007669"/>
    <property type="project" value="UniProtKB-KW"/>
</dbReference>
<keyword evidence="8" id="KW-0862">Zinc</keyword>
<comment type="caution">
    <text evidence="9">Lacks conserved residue(s) required for the propagation of feature annotation.</text>
</comment>
<dbReference type="InterPro" id="IPR036866">
    <property type="entry name" value="RibonucZ/Hydroxyglut_hydro"/>
</dbReference>
<dbReference type="GO" id="GO:0042781">
    <property type="term" value="F:3'-tRNA processing endoribonuclease activity"/>
    <property type="evidence" value="ECO:0007669"/>
    <property type="project" value="UniProtKB-UniRule"/>
</dbReference>
<evidence type="ECO:0000256" key="8">
    <source>
        <dbReference type="ARBA" id="ARBA00022833"/>
    </source>
</evidence>
<dbReference type="Gene3D" id="3.60.15.10">
    <property type="entry name" value="Ribonuclease Z/Hydroxyacylglutathione hydrolase-like"/>
    <property type="match status" value="1"/>
</dbReference>
<proteinExistence type="inferred from homology"/>
<gene>
    <name evidence="9" type="primary">rnz</name>
    <name evidence="11" type="ORF">V3330_09210</name>
</gene>
<evidence type="ECO:0000259" key="10">
    <source>
        <dbReference type="SMART" id="SM00849"/>
    </source>
</evidence>
<dbReference type="AlphaFoldDB" id="A0AAW9RCL9"/>
<feature type="active site" description="Proton acceptor" evidence="9">
    <location>
        <position position="68"/>
    </location>
</feature>
<dbReference type="SUPFAM" id="SSF56281">
    <property type="entry name" value="Metallo-hydrolase/oxidoreductase"/>
    <property type="match status" value="1"/>
</dbReference>
<keyword evidence="7 9" id="KW-0378">Hydrolase</keyword>
<comment type="function">
    <text evidence="9">Zinc phosphodiesterase, which displays some tRNA 3'-processing endonuclease activity. Probably involved in tRNA maturation, by removing a 3'-trailer from precursor tRNA.</text>
</comment>
<dbReference type="EC" id="3.1.26.11" evidence="9"/>
<evidence type="ECO:0000256" key="2">
    <source>
        <dbReference type="ARBA" id="ARBA00011738"/>
    </source>
</evidence>
<evidence type="ECO:0000313" key="12">
    <source>
        <dbReference type="Proteomes" id="UP001359886"/>
    </source>
</evidence>
<evidence type="ECO:0000256" key="5">
    <source>
        <dbReference type="ARBA" id="ARBA00022723"/>
    </source>
</evidence>
<comment type="cofactor">
    <cofactor evidence="1">
        <name>Zn(2+)</name>
        <dbReference type="ChEBI" id="CHEBI:29105"/>
    </cofactor>
</comment>
<dbReference type="RefSeq" id="WP_354695125.1">
    <property type="nucleotide sequence ID" value="NZ_JAZHOG010000005.1"/>
</dbReference>
<comment type="subunit">
    <text evidence="2 9">Homodimer.</text>
</comment>
<dbReference type="SMART" id="SM00849">
    <property type="entry name" value="Lactamase_B"/>
    <property type="match status" value="1"/>
</dbReference>
<dbReference type="Proteomes" id="UP001359886">
    <property type="component" value="Unassembled WGS sequence"/>
</dbReference>
<dbReference type="PANTHER" id="PTHR46018:SF2">
    <property type="entry name" value="ZINC PHOSPHODIESTERASE ELAC PROTEIN 1"/>
    <property type="match status" value="1"/>
</dbReference>
<keyword evidence="4 9" id="KW-0540">Nuclease</keyword>